<reference evidence="2" key="1">
    <citation type="submission" date="2015-04" db="EMBL/GenBank/DDBJ databases">
        <title>The genome sequence of the plant pathogenic Rhizarian Plasmodiophora brassicae reveals insights in its biotrophic life cycle and the origin of chitin synthesis.</title>
        <authorList>
            <person name="Schwelm A."/>
            <person name="Fogelqvist J."/>
            <person name="Knaust A."/>
            <person name="Julke S."/>
            <person name="Lilja T."/>
            <person name="Dhandapani V."/>
            <person name="Bonilla-Rosso G."/>
            <person name="Karlsson M."/>
            <person name="Shevchenko A."/>
            <person name="Choi S.R."/>
            <person name="Kim H.G."/>
            <person name="Park J.Y."/>
            <person name="Lim Y.P."/>
            <person name="Ludwig-Muller J."/>
            <person name="Dixelius C."/>
        </authorList>
    </citation>
    <scope>NUCLEOTIDE SEQUENCE</scope>
    <source>
        <tissue evidence="2">Potato root galls</tissue>
    </source>
</reference>
<name>A0A0H5RPM9_9EUKA</name>
<evidence type="ECO:0000259" key="1">
    <source>
        <dbReference type="Pfam" id="PF10419"/>
    </source>
</evidence>
<dbReference type="InterPro" id="IPR019481">
    <property type="entry name" value="TFIIIC_triple_barrel"/>
</dbReference>
<dbReference type="GO" id="GO:0000127">
    <property type="term" value="C:transcription factor TFIIIC complex"/>
    <property type="evidence" value="ECO:0007669"/>
    <property type="project" value="TreeGrafter"/>
</dbReference>
<protein>
    <recommendedName>
        <fullName evidence="1">Transcription factor TFIIIC triple barrel domain-containing protein</fullName>
    </recommendedName>
</protein>
<dbReference type="PANTHER" id="PTHR21860">
    <property type="entry name" value="TRANSCRIPTION INITIATION FACTOR IIIC TFIIIC , POLYPEPTIDE 6-RELATED"/>
    <property type="match status" value="1"/>
</dbReference>
<dbReference type="InterPro" id="IPR042771">
    <property type="entry name" value="GTF3C6-like"/>
</dbReference>
<accession>A0A0H5RPM9</accession>
<dbReference type="PANTHER" id="PTHR21860:SF2">
    <property type="entry name" value="GENERAL TRANSCRIPTION FACTOR 3C POLYPEPTIDE 6"/>
    <property type="match status" value="1"/>
</dbReference>
<evidence type="ECO:0000313" key="2">
    <source>
        <dbReference type="EMBL" id="CRZ10679.1"/>
    </source>
</evidence>
<feature type="domain" description="Transcription factor TFIIIC triple barrel" evidence="1">
    <location>
        <begin position="9"/>
        <end position="105"/>
    </location>
</feature>
<sequence>AGSDDEDVVEYVLLQIPDKPDYLVKEPKLVIGNLDTPTPNLTVGRKHLHGKFEPILGTSMIFETQKEKQQHAVSEVFGAPRPSAQESNLQSVQYLGKTLKLIVFK</sequence>
<feature type="non-terminal residue" evidence="2">
    <location>
        <position position="1"/>
    </location>
</feature>
<proteinExistence type="predicted"/>
<dbReference type="Pfam" id="PF10419">
    <property type="entry name" value="TFIIIC_sub6"/>
    <property type="match status" value="1"/>
</dbReference>
<dbReference type="AlphaFoldDB" id="A0A0H5RPM9"/>
<dbReference type="Gene3D" id="2.60.40.4370">
    <property type="match status" value="1"/>
</dbReference>
<dbReference type="GO" id="GO:0006383">
    <property type="term" value="P:transcription by RNA polymerase III"/>
    <property type="evidence" value="ECO:0007669"/>
    <property type="project" value="InterPro"/>
</dbReference>
<dbReference type="EMBL" id="HACM01010237">
    <property type="protein sequence ID" value="CRZ10679.1"/>
    <property type="molecule type" value="Transcribed_RNA"/>
</dbReference>
<organism evidence="2">
    <name type="scientific">Spongospora subterranea</name>
    <dbReference type="NCBI Taxonomy" id="70186"/>
    <lineage>
        <taxon>Eukaryota</taxon>
        <taxon>Sar</taxon>
        <taxon>Rhizaria</taxon>
        <taxon>Endomyxa</taxon>
        <taxon>Phytomyxea</taxon>
        <taxon>Plasmodiophorida</taxon>
        <taxon>Plasmodiophoridae</taxon>
        <taxon>Spongospora</taxon>
    </lineage>
</organism>